<proteinExistence type="predicted"/>
<dbReference type="GO" id="GO:0031419">
    <property type="term" value="F:cobalamin binding"/>
    <property type="evidence" value="ECO:0007669"/>
    <property type="project" value="InterPro"/>
</dbReference>
<protein>
    <recommendedName>
        <fullName evidence="1">B12-binding domain-containing protein</fullName>
    </recommendedName>
</protein>
<dbReference type="GO" id="GO:0046872">
    <property type="term" value="F:metal ion binding"/>
    <property type="evidence" value="ECO:0007669"/>
    <property type="project" value="InterPro"/>
</dbReference>
<name>A0A0J7Z5D8_STRVR</name>
<evidence type="ECO:0000313" key="3">
    <source>
        <dbReference type="Proteomes" id="UP000037432"/>
    </source>
</evidence>
<dbReference type="PROSITE" id="PS51332">
    <property type="entry name" value="B12_BINDING"/>
    <property type="match status" value="1"/>
</dbReference>
<gene>
    <name evidence="2" type="ORF">ACM01_27825</name>
</gene>
<evidence type="ECO:0000313" key="2">
    <source>
        <dbReference type="EMBL" id="KMS71386.1"/>
    </source>
</evidence>
<dbReference type="SUPFAM" id="SSF52242">
    <property type="entry name" value="Cobalamin (vitamin B12)-binding domain"/>
    <property type="match status" value="1"/>
</dbReference>
<sequence>MTGAVAPRGSRHLDGPKKILLSGVSSDAHMWNLIYLQLFIEESGHHVRNLGPCAPDELILEHCVTWRPDALVISTVNGHGHLDGVRLIRTLREAGGPLATLPVVIGGKLGIHGIGNSRFHQKLLDAGFDAVFGAEAGIMEFQRYLTMLGRNGHAVETTTVPAC</sequence>
<organism evidence="2 3">
    <name type="scientific">Streptomyces viridochromogenes</name>
    <dbReference type="NCBI Taxonomy" id="1938"/>
    <lineage>
        <taxon>Bacteria</taxon>
        <taxon>Bacillati</taxon>
        <taxon>Actinomycetota</taxon>
        <taxon>Actinomycetes</taxon>
        <taxon>Kitasatosporales</taxon>
        <taxon>Streptomycetaceae</taxon>
        <taxon>Streptomyces</taxon>
    </lineage>
</organism>
<accession>A0A0J7Z5D8</accession>
<dbReference type="InterPro" id="IPR036724">
    <property type="entry name" value="Cobalamin-bd_sf"/>
</dbReference>
<dbReference type="EMBL" id="LFNT01000037">
    <property type="protein sequence ID" value="KMS71386.1"/>
    <property type="molecule type" value="Genomic_DNA"/>
</dbReference>
<dbReference type="Gene3D" id="3.40.50.280">
    <property type="entry name" value="Cobalamin-binding domain"/>
    <property type="match status" value="1"/>
</dbReference>
<dbReference type="InterPro" id="IPR006158">
    <property type="entry name" value="Cobalamin-bd"/>
</dbReference>
<dbReference type="PATRIC" id="fig|1938.3.peg.6312"/>
<evidence type="ECO:0000259" key="1">
    <source>
        <dbReference type="PROSITE" id="PS51332"/>
    </source>
</evidence>
<dbReference type="AlphaFoldDB" id="A0A0J7Z5D8"/>
<dbReference type="RefSeq" id="WP_048584120.1">
    <property type="nucleotide sequence ID" value="NZ_LFNT01000037.1"/>
</dbReference>
<feature type="domain" description="B12-binding" evidence="1">
    <location>
        <begin position="16"/>
        <end position="155"/>
    </location>
</feature>
<reference evidence="2 3" key="1">
    <citation type="submission" date="2015-06" db="EMBL/GenBank/DDBJ databases">
        <authorList>
            <person name="Ju K.-S."/>
            <person name="Doroghazi J.R."/>
            <person name="Metcalf W.W."/>
        </authorList>
    </citation>
    <scope>NUCLEOTIDE SEQUENCE [LARGE SCALE GENOMIC DNA]</scope>
    <source>
        <strain evidence="2 3">NRRL 3414</strain>
    </source>
</reference>
<dbReference type="Proteomes" id="UP000037432">
    <property type="component" value="Unassembled WGS sequence"/>
</dbReference>
<comment type="caution">
    <text evidence="2">The sequence shown here is derived from an EMBL/GenBank/DDBJ whole genome shotgun (WGS) entry which is preliminary data.</text>
</comment>